<accession>A0A318TNA0</accession>
<reference evidence="1 2" key="1">
    <citation type="submission" date="2018-06" db="EMBL/GenBank/DDBJ databases">
        <title>Genomic Encyclopedia of Archaeal and Bacterial Type Strains, Phase II (KMG-II): from individual species to whole genera.</title>
        <authorList>
            <person name="Goeker M."/>
        </authorList>
    </citation>
    <scope>NUCLEOTIDE SEQUENCE [LARGE SCALE GENOMIC DNA]</scope>
    <source>
        <strain evidence="1 2">JCM 11668</strain>
    </source>
</reference>
<comment type="caution">
    <text evidence="1">The sequence shown here is derived from an EMBL/GenBank/DDBJ whole genome shotgun (WGS) entry which is preliminary data.</text>
</comment>
<dbReference type="Proteomes" id="UP000248148">
    <property type="component" value="Unassembled WGS sequence"/>
</dbReference>
<dbReference type="InterPro" id="IPR021957">
    <property type="entry name" value="DUF3574"/>
</dbReference>
<protein>
    <submittedName>
        <fullName evidence="1">Uncharacterized protein DUF3574</fullName>
    </submittedName>
</protein>
<dbReference type="OrthoDB" id="794286at2"/>
<gene>
    <name evidence="1" type="ORF">BJ122_10188</name>
</gene>
<organism evidence="1 2">
    <name type="scientific">Rhodopseudomonas faecalis</name>
    <dbReference type="NCBI Taxonomy" id="99655"/>
    <lineage>
        <taxon>Bacteria</taxon>
        <taxon>Pseudomonadati</taxon>
        <taxon>Pseudomonadota</taxon>
        <taxon>Alphaproteobacteria</taxon>
        <taxon>Hyphomicrobiales</taxon>
        <taxon>Nitrobacteraceae</taxon>
        <taxon>Rhodopseudomonas</taxon>
    </lineage>
</organism>
<evidence type="ECO:0000313" key="1">
    <source>
        <dbReference type="EMBL" id="PYF05350.1"/>
    </source>
</evidence>
<dbReference type="Pfam" id="PF12098">
    <property type="entry name" value="DUF3574"/>
    <property type="match status" value="1"/>
</dbReference>
<dbReference type="PROSITE" id="PS51257">
    <property type="entry name" value="PROKAR_LIPOPROTEIN"/>
    <property type="match status" value="1"/>
</dbReference>
<dbReference type="RefSeq" id="WP_110779233.1">
    <property type="nucleotide sequence ID" value="NZ_QJTI01000001.1"/>
</dbReference>
<dbReference type="AlphaFoldDB" id="A0A318TNA0"/>
<evidence type="ECO:0000313" key="2">
    <source>
        <dbReference type="Proteomes" id="UP000248148"/>
    </source>
</evidence>
<dbReference type="EMBL" id="QJTI01000001">
    <property type="protein sequence ID" value="PYF05350.1"/>
    <property type="molecule type" value="Genomic_DNA"/>
</dbReference>
<proteinExistence type="predicted"/>
<name>A0A318TNA0_9BRAD</name>
<keyword evidence="2" id="KW-1185">Reference proteome</keyword>
<sequence>MRAGWIALAAGGLALAGCQSLPATGCLPPAQPMAAAELVFGRNIGDRLGVSEADFARFAGAQIAPRFPGFTVLDSVGQWRDPARGRLVREPGKLVMIAFPDRPEARAALADIAEAYKRQFLQQSVLVAVRPACVSF</sequence>